<evidence type="ECO:0000313" key="2">
    <source>
        <dbReference type="Proteomes" id="UP001303473"/>
    </source>
</evidence>
<dbReference type="AlphaFoldDB" id="A0AAN6RZM9"/>
<protein>
    <submittedName>
        <fullName evidence="1">Uncharacterized protein</fullName>
    </submittedName>
</protein>
<accession>A0AAN6RZM9</accession>
<gene>
    <name evidence="1" type="ORF">QBC46DRAFT_454238</name>
</gene>
<reference evidence="2" key="1">
    <citation type="journal article" date="2023" name="Mol. Phylogenet. Evol.">
        <title>Genome-scale phylogeny and comparative genomics of the fungal order Sordariales.</title>
        <authorList>
            <person name="Hensen N."/>
            <person name="Bonometti L."/>
            <person name="Westerberg I."/>
            <person name="Brannstrom I.O."/>
            <person name="Guillou S."/>
            <person name="Cros-Aarteil S."/>
            <person name="Calhoun S."/>
            <person name="Haridas S."/>
            <person name="Kuo A."/>
            <person name="Mondo S."/>
            <person name="Pangilinan J."/>
            <person name="Riley R."/>
            <person name="LaButti K."/>
            <person name="Andreopoulos B."/>
            <person name="Lipzen A."/>
            <person name="Chen C."/>
            <person name="Yan M."/>
            <person name="Daum C."/>
            <person name="Ng V."/>
            <person name="Clum A."/>
            <person name="Steindorff A."/>
            <person name="Ohm R.A."/>
            <person name="Martin F."/>
            <person name="Silar P."/>
            <person name="Natvig D.O."/>
            <person name="Lalanne C."/>
            <person name="Gautier V."/>
            <person name="Ament-Velasquez S.L."/>
            <person name="Kruys A."/>
            <person name="Hutchinson M.I."/>
            <person name="Powell A.J."/>
            <person name="Barry K."/>
            <person name="Miller A.N."/>
            <person name="Grigoriev I.V."/>
            <person name="Debuchy R."/>
            <person name="Gladieux P."/>
            <person name="Hiltunen Thoren M."/>
            <person name="Johannesson H."/>
        </authorList>
    </citation>
    <scope>NUCLEOTIDE SEQUENCE [LARGE SCALE GENOMIC DNA]</scope>
    <source>
        <strain evidence="2">CBS 340.73</strain>
    </source>
</reference>
<dbReference type="Proteomes" id="UP001303473">
    <property type="component" value="Unassembled WGS sequence"/>
</dbReference>
<comment type="caution">
    <text evidence="1">The sequence shown here is derived from an EMBL/GenBank/DDBJ whole genome shotgun (WGS) entry which is preliminary data.</text>
</comment>
<organism evidence="1 2">
    <name type="scientific">Diplogelasinospora grovesii</name>
    <dbReference type="NCBI Taxonomy" id="303347"/>
    <lineage>
        <taxon>Eukaryota</taxon>
        <taxon>Fungi</taxon>
        <taxon>Dikarya</taxon>
        <taxon>Ascomycota</taxon>
        <taxon>Pezizomycotina</taxon>
        <taxon>Sordariomycetes</taxon>
        <taxon>Sordariomycetidae</taxon>
        <taxon>Sordariales</taxon>
        <taxon>Diplogelasinosporaceae</taxon>
        <taxon>Diplogelasinospora</taxon>
    </lineage>
</organism>
<dbReference type="EMBL" id="MU853996">
    <property type="protein sequence ID" value="KAK3934371.1"/>
    <property type="molecule type" value="Genomic_DNA"/>
</dbReference>
<keyword evidence="2" id="KW-1185">Reference proteome</keyword>
<sequence length="255" mass="28789">MASSLSMAPINRLRDDHSLLGDLDMSFRRTIRVPDNHQVSKLPPDLGKFPLFQVARHVSGMPADMVAKGGLSMPMYQREAMWIPFKLEKRYAIRDLRGAVNAVSGEPAVETAATTLRRRQRMARGQPIQDYIVVPDQKWLDRVATPWPFQLGHAALQHAELLSRQRPLGRGFAAFRRDALHLLIREVADDFWRENEGEFLKQTPLNGKVTDIVNKCLQCDLSLSYAKCGTRLGRRAEVAFKEHSATAPPATRPNL</sequence>
<proteinExistence type="predicted"/>
<name>A0AAN6RZM9_9PEZI</name>
<evidence type="ECO:0000313" key="1">
    <source>
        <dbReference type="EMBL" id="KAK3934371.1"/>
    </source>
</evidence>